<dbReference type="Proteomes" id="UP000538929">
    <property type="component" value="Unassembled WGS sequence"/>
</dbReference>
<evidence type="ECO:0000256" key="4">
    <source>
        <dbReference type="ARBA" id="ARBA00022741"/>
    </source>
</evidence>
<keyword evidence="5" id="KW-0460">Magnesium</keyword>
<dbReference type="InterPro" id="IPR013482">
    <property type="entry name" value="Molybde_CF_guanTrfase"/>
</dbReference>
<dbReference type="SUPFAM" id="SSF53448">
    <property type="entry name" value="Nucleotide-diphospho-sugar transferases"/>
    <property type="match status" value="1"/>
</dbReference>
<evidence type="ECO:0000256" key="7">
    <source>
        <dbReference type="ARBA" id="ARBA00023150"/>
    </source>
</evidence>
<gene>
    <name evidence="9" type="ORF">FNQ90_24965</name>
</gene>
<keyword evidence="7" id="KW-0501">Molybdenum cofactor biosynthesis</keyword>
<protein>
    <submittedName>
        <fullName evidence="9">NTP transferase domain-containing protein</fullName>
    </submittedName>
</protein>
<reference evidence="10" key="1">
    <citation type="submission" date="2019-10" db="EMBL/GenBank/DDBJ databases">
        <title>Streptomyces sp. nov., a novel actinobacterium isolated from alkaline environment.</title>
        <authorList>
            <person name="Golinska P."/>
        </authorList>
    </citation>
    <scope>NUCLEOTIDE SEQUENCE [LARGE SCALE GENOMIC DNA]</scope>
    <source>
        <strain evidence="10">DSM 42118</strain>
    </source>
</reference>
<keyword evidence="3" id="KW-0479">Metal-binding</keyword>
<dbReference type="InterPro" id="IPR025877">
    <property type="entry name" value="MobA-like_NTP_Trfase"/>
</dbReference>
<keyword evidence="1" id="KW-0963">Cytoplasm</keyword>
<evidence type="ECO:0000256" key="6">
    <source>
        <dbReference type="ARBA" id="ARBA00023134"/>
    </source>
</evidence>
<dbReference type="GO" id="GO:0046872">
    <property type="term" value="F:metal ion binding"/>
    <property type="evidence" value="ECO:0007669"/>
    <property type="project" value="UniProtKB-KW"/>
</dbReference>
<evidence type="ECO:0000313" key="9">
    <source>
        <dbReference type="EMBL" id="MBB0247282.1"/>
    </source>
</evidence>
<sequence length="227" mass="24314">MLAGGAARRLGGVDKPSLTVGGRTLLDRVLTACSDAVDTVVVGPPRPTRRPVRWTREDPPGGGPLPALEAGLREVRTPRLLLLAADLPFLTRKALHPLLDFPVDDSPDAPRALILTDPEGRDQPLVGAYRTESVRQALAVIAASPGPRGTPPGSLRDRPLRTLLETLSVRRLPGPPCPDCDTRGDLAAARERIREHGRVMDEWIAAVRAELGLAEDEPGMDTAVLLD</sequence>
<dbReference type="PANTHER" id="PTHR19136:SF81">
    <property type="entry name" value="MOLYBDENUM COFACTOR GUANYLYLTRANSFERASE"/>
    <property type="match status" value="1"/>
</dbReference>
<proteinExistence type="predicted"/>
<feature type="domain" description="MobA-like NTP transferase" evidence="8">
    <location>
        <begin position="2"/>
        <end position="139"/>
    </location>
</feature>
<dbReference type="GO" id="GO:0006777">
    <property type="term" value="P:Mo-molybdopterin cofactor biosynthetic process"/>
    <property type="evidence" value="ECO:0007669"/>
    <property type="project" value="UniProtKB-KW"/>
</dbReference>
<accession>A0A7W3TI45</accession>
<evidence type="ECO:0000256" key="3">
    <source>
        <dbReference type="ARBA" id="ARBA00022723"/>
    </source>
</evidence>
<organism evidence="9 10">
    <name type="scientific">Streptomyces alkaliphilus</name>
    <dbReference type="NCBI Taxonomy" id="1472722"/>
    <lineage>
        <taxon>Bacteria</taxon>
        <taxon>Bacillati</taxon>
        <taxon>Actinomycetota</taxon>
        <taxon>Actinomycetes</taxon>
        <taxon>Kitasatosporales</taxon>
        <taxon>Streptomycetaceae</taxon>
        <taxon>Streptomyces</taxon>
    </lineage>
</organism>
<dbReference type="GO" id="GO:0016779">
    <property type="term" value="F:nucleotidyltransferase activity"/>
    <property type="evidence" value="ECO:0007669"/>
    <property type="project" value="TreeGrafter"/>
</dbReference>
<name>A0A7W3TI45_9ACTN</name>
<keyword evidence="6" id="KW-0342">GTP-binding</keyword>
<feature type="non-terminal residue" evidence="9">
    <location>
        <position position="227"/>
    </location>
</feature>
<dbReference type="AlphaFoldDB" id="A0A7W3TI45"/>
<evidence type="ECO:0000256" key="1">
    <source>
        <dbReference type="ARBA" id="ARBA00022490"/>
    </source>
</evidence>
<comment type="caution">
    <text evidence="9">The sequence shown here is derived from an EMBL/GenBank/DDBJ whole genome shotgun (WGS) entry which is preliminary data.</text>
</comment>
<evidence type="ECO:0000256" key="5">
    <source>
        <dbReference type="ARBA" id="ARBA00022842"/>
    </source>
</evidence>
<dbReference type="PANTHER" id="PTHR19136">
    <property type="entry name" value="MOLYBDENUM COFACTOR GUANYLYLTRANSFERASE"/>
    <property type="match status" value="1"/>
</dbReference>
<dbReference type="Gene3D" id="3.90.550.10">
    <property type="entry name" value="Spore Coat Polysaccharide Biosynthesis Protein SpsA, Chain A"/>
    <property type="match status" value="1"/>
</dbReference>
<dbReference type="GO" id="GO:0005525">
    <property type="term" value="F:GTP binding"/>
    <property type="evidence" value="ECO:0007669"/>
    <property type="project" value="UniProtKB-KW"/>
</dbReference>
<dbReference type="EMBL" id="VKHT01001551">
    <property type="protein sequence ID" value="MBB0247282.1"/>
    <property type="molecule type" value="Genomic_DNA"/>
</dbReference>
<evidence type="ECO:0000313" key="10">
    <source>
        <dbReference type="Proteomes" id="UP000538929"/>
    </source>
</evidence>
<dbReference type="InterPro" id="IPR029044">
    <property type="entry name" value="Nucleotide-diphossugar_trans"/>
</dbReference>
<keyword evidence="4" id="KW-0547">Nucleotide-binding</keyword>
<keyword evidence="10" id="KW-1185">Reference proteome</keyword>
<dbReference type="Pfam" id="PF12804">
    <property type="entry name" value="NTP_transf_3"/>
    <property type="match status" value="1"/>
</dbReference>
<dbReference type="CDD" id="cd02503">
    <property type="entry name" value="MobA"/>
    <property type="match status" value="1"/>
</dbReference>
<evidence type="ECO:0000256" key="2">
    <source>
        <dbReference type="ARBA" id="ARBA00022679"/>
    </source>
</evidence>
<keyword evidence="2 9" id="KW-0808">Transferase</keyword>
<evidence type="ECO:0000259" key="8">
    <source>
        <dbReference type="Pfam" id="PF12804"/>
    </source>
</evidence>